<dbReference type="EMBL" id="AWSI01000036">
    <property type="protein sequence ID" value="ERH30141.1"/>
    <property type="molecule type" value="Genomic_DNA"/>
</dbReference>
<protein>
    <submittedName>
        <fullName evidence="1">Uncharacterized protein</fullName>
    </submittedName>
</protein>
<keyword evidence="2" id="KW-1185">Reference proteome</keyword>
<organism evidence="1 2">
    <name type="scientific">Alloscardovia omnicolens F0580</name>
    <dbReference type="NCBI Taxonomy" id="1321816"/>
    <lineage>
        <taxon>Bacteria</taxon>
        <taxon>Bacillati</taxon>
        <taxon>Actinomycetota</taxon>
        <taxon>Actinomycetes</taxon>
        <taxon>Bifidobacteriales</taxon>
        <taxon>Bifidobacteriaceae</taxon>
        <taxon>Alloscardovia</taxon>
    </lineage>
</organism>
<sequence>MYFSPLALSCHVVYVTAEIAYKGCHESSLLLDPRSVLIFTPKLKHTD</sequence>
<dbReference type="Proteomes" id="UP000016519">
    <property type="component" value="Unassembled WGS sequence"/>
</dbReference>
<gene>
    <name evidence="1" type="ORF">HMPREF9244_01217</name>
</gene>
<dbReference type="AlphaFoldDB" id="U1R807"/>
<name>U1R807_9BIFI</name>
<evidence type="ECO:0000313" key="2">
    <source>
        <dbReference type="Proteomes" id="UP000016519"/>
    </source>
</evidence>
<evidence type="ECO:0000313" key="1">
    <source>
        <dbReference type="EMBL" id="ERH30141.1"/>
    </source>
</evidence>
<comment type="caution">
    <text evidence="1">The sequence shown here is derived from an EMBL/GenBank/DDBJ whole genome shotgun (WGS) entry which is preliminary data.</text>
</comment>
<reference evidence="1 2" key="1">
    <citation type="submission" date="2013-08" db="EMBL/GenBank/DDBJ databases">
        <authorList>
            <person name="Weinstock G."/>
            <person name="Sodergren E."/>
            <person name="Wylie T."/>
            <person name="Fulton L."/>
            <person name="Fulton R."/>
            <person name="Fronick C."/>
            <person name="O'Laughlin M."/>
            <person name="Godfrey J."/>
            <person name="Miner T."/>
            <person name="Herter B."/>
            <person name="Appelbaum E."/>
            <person name="Cordes M."/>
            <person name="Lek S."/>
            <person name="Wollam A."/>
            <person name="Pepin K.H."/>
            <person name="Palsikar V.B."/>
            <person name="Mitreva M."/>
            <person name="Wilson R.K."/>
        </authorList>
    </citation>
    <scope>NUCLEOTIDE SEQUENCE [LARGE SCALE GENOMIC DNA]</scope>
    <source>
        <strain evidence="1 2">F0580</strain>
    </source>
</reference>
<proteinExistence type="predicted"/>
<accession>U1R807</accession>
<dbReference type="HOGENOM" id="CLU_3163862_0_0_11"/>